<keyword evidence="2 11" id="KW-0813">Transport</keyword>
<gene>
    <name evidence="13" type="ORF">NP493_570g01034</name>
</gene>
<dbReference type="InterPro" id="IPR001873">
    <property type="entry name" value="ENaC"/>
</dbReference>
<feature type="transmembrane region" description="Helical" evidence="12">
    <location>
        <begin position="877"/>
        <end position="901"/>
    </location>
</feature>
<evidence type="ECO:0000256" key="1">
    <source>
        <dbReference type="ARBA" id="ARBA00004141"/>
    </source>
</evidence>
<dbReference type="Proteomes" id="UP001209878">
    <property type="component" value="Unassembled WGS sequence"/>
</dbReference>
<dbReference type="Gene3D" id="1.10.287.770">
    <property type="entry name" value="YojJ-like"/>
    <property type="match status" value="1"/>
</dbReference>
<keyword evidence="3 11" id="KW-0894">Sodium channel</keyword>
<evidence type="ECO:0000256" key="4">
    <source>
        <dbReference type="ARBA" id="ARBA00022692"/>
    </source>
</evidence>
<evidence type="ECO:0000256" key="8">
    <source>
        <dbReference type="ARBA" id="ARBA00023136"/>
    </source>
</evidence>
<keyword evidence="7 11" id="KW-0406">Ion transport</keyword>
<evidence type="ECO:0000313" key="13">
    <source>
        <dbReference type="EMBL" id="KAK2177954.1"/>
    </source>
</evidence>
<keyword evidence="8 12" id="KW-0472">Membrane</keyword>
<dbReference type="Gene3D" id="2.60.470.10">
    <property type="entry name" value="Acid-sensing ion channels like domains"/>
    <property type="match status" value="1"/>
</dbReference>
<dbReference type="EMBL" id="JAODUO010000569">
    <property type="protein sequence ID" value="KAK2177954.1"/>
    <property type="molecule type" value="Genomic_DNA"/>
</dbReference>
<comment type="subcellular location">
    <subcellularLocation>
        <location evidence="1">Membrane</location>
        <topology evidence="1">Multi-pass membrane protein</topology>
    </subcellularLocation>
</comment>
<dbReference type="GO" id="GO:0005886">
    <property type="term" value="C:plasma membrane"/>
    <property type="evidence" value="ECO:0007669"/>
    <property type="project" value="TreeGrafter"/>
</dbReference>
<evidence type="ECO:0000256" key="7">
    <source>
        <dbReference type="ARBA" id="ARBA00023065"/>
    </source>
</evidence>
<dbReference type="PANTHER" id="PTHR11690">
    <property type="entry name" value="AMILORIDE-SENSITIVE SODIUM CHANNEL-RELATED"/>
    <property type="match status" value="1"/>
</dbReference>
<comment type="caution">
    <text evidence="13">The sequence shown here is derived from an EMBL/GenBank/DDBJ whole genome shotgun (WGS) entry which is preliminary data.</text>
</comment>
<evidence type="ECO:0000256" key="3">
    <source>
        <dbReference type="ARBA" id="ARBA00022461"/>
    </source>
</evidence>
<keyword evidence="10 11" id="KW-0407">Ion channel</keyword>
<protein>
    <submittedName>
        <fullName evidence="13">Uncharacterized protein</fullName>
    </submittedName>
</protein>
<reference evidence="13" key="1">
    <citation type="journal article" date="2023" name="Mol. Biol. Evol.">
        <title>Third-Generation Sequencing Reveals the Adaptive Role of the Epigenome in Three Deep-Sea Polychaetes.</title>
        <authorList>
            <person name="Perez M."/>
            <person name="Aroh O."/>
            <person name="Sun Y."/>
            <person name="Lan Y."/>
            <person name="Juniper S.K."/>
            <person name="Young C.R."/>
            <person name="Angers B."/>
            <person name="Qian P.Y."/>
        </authorList>
    </citation>
    <scope>NUCLEOTIDE SEQUENCE</scope>
    <source>
        <strain evidence="13">R07B-5</strain>
    </source>
</reference>
<comment type="similarity">
    <text evidence="11">Belongs to the amiloride-sensitive sodium channel (TC 1.A.6) family.</text>
</comment>
<evidence type="ECO:0000256" key="12">
    <source>
        <dbReference type="SAM" id="Phobius"/>
    </source>
</evidence>
<evidence type="ECO:0000313" key="14">
    <source>
        <dbReference type="Proteomes" id="UP001209878"/>
    </source>
</evidence>
<evidence type="ECO:0000256" key="11">
    <source>
        <dbReference type="RuleBase" id="RU000679"/>
    </source>
</evidence>
<keyword evidence="4 11" id="KW-0812">Transmembrane</keyword>
<keyword evidence="9 11" id="KW-0739">Sodium transport</keyword>
<dbReference type="PRINTS" id="PR01078">
    <property type="entry name" value="AMINACHANNEL"/>
</dbReference>
<sequence length="921" mass="106499">MTSLQVDDAGEKTDKTSRQWGFTLQTFCENTTFHGLRNVVETTSTRARRILWIAIVLVATSTYVYQCQNQVRLYLSRPVSWTMTMSRQEPLYFPAVTICNRNAFRLVAAAENGSYRWLDDMYHRSDISTFNYTKWDVGTLSMRDVYLQHAHLKEDMIASCRWKGMPCSHKDFELTITDAGVCYTFNSRINANSTIKATGVKHGLQLVVNVEQYDYMQGPHNAVGLKLLLHRQGDVPLVNDFGDNVPAGIHTFIAVSVSKETHLPPPHDECDASLKLRYYDQYSQAACYRECITDLVVATCHCRDYYMPPSDTDEPPVCTVSQYTSCLLSARESVNKNASSLCDCPKACDSVHYKATMSYATGNQNSENEFDLSNEFLRSVGSRLNKSLDTREYTLHDRRAANMQEVTRVLEELPPKRGEIWADYDRYVYAMKSSIILNNRTDVINFIEFAFRNLQKVLERGFNAGWSRMNVYFDILSDLFLHSKILSASEDSIEQKQWRSDLLKVQLTVSKLSLYHLDRVHDAYHKAVPLVNAGVTPNGSYDGLYLTKELFKHTQDINDTYTRLRGHITKYIEHIDILFHVNITNGHTRGIKNTYVNQSNEFWRTVADYERDLKRYESLIIKQPLERLKRAINKKVYFVKDIDTLRVANHDCKGNYRKGVADIYLCLIAYHNTNTTATLKSYFDDLKNERRASKLHLAVTLQSNNIMQLLDNFKESVLITQERMRAYNTSGEYLGRMHCRFYKNTRDPILQAFFSKLHHRLNRTTDSEKFAMEDYFTLNNSTSHQARIVRGDKTLVDECYFKSFVPLHSFKTISHRKITSFKKNLDTLLHKTRLDGTMFSRNFLELNIYMRDLRVQKYKQIEGYTLIDLLSDIGGSMGLLIGASVITLVEAMDAFATTLAGRWRQKKMRRRPSTQDTESEM</sequence>
<dbReference type="GO" id="GO:0015280">
    <property type="term" value="F:ligand-gated sodium channel activity"/>
    <property type="evidence" value="ECO:0007669"/>
    <property type="project" value="TreeGrafter"/>
</dbReference>
<name>A0AAD9NSM6_RIDPI</name>
<dbReference type="AlphaFoldDB" id="A0AAD9NSM6"/>
<proteinExistence type="inferred from homology"/>
<keyword evidence="14" id="KW-1185">Reference proteome</keyword>
<dbReference type="Pfam" id="PF00858">
    <property type="entry name" value="ASC"/>
    <property type="match status" value="2"/>
</dbReference>
<evidence type="ECO:0000256" key="2">
    <source>
        <dbReference type="ARBA" id="ARBA00022448"/>
    </source>
</evidence>
<organism evidence="13 14">
    <name type="scientific">Ridgeia piscesae</name>
    <name type="common">Tubeworm</name>
    <dbReference type="NCBI Taxonomy" id="27915"/>
    <lineage>
        <taxon>Eukaryota</taxon>
        <taxon>Metazoa</taxon>
        <taxon>Spiralia</taxon>
        <taxon>Lophotrochozoa</taxon>
        <taxon>Annelida</taxon>
        <taxon>Polychaeta</taxon>
        <taxon>Sedentaria</taxon>
        <taxon>Canalipalpata</taxon>
        <taxon>Sabellida</taxon>
        <taxon>Siboglinidae</taxon>
        <taxon>Ridgeia</taxon>
    </lineage>
</organism>
<evidence type="ECO:0000256" key="5">
    <source>
        <dbReference type="ARBA" id="ARBA00022989"/>
    </source>
</evidence>
<keyword evidence="6" id="KW-0915">Sodium</keyword>
<keyword evidence="5 12" id="KW-1133">Transmembrane helix</keyword>
<accession>A0AAD9NSM6</accession>
<evidence type="ECO:0000256" key="6">
    <source>
        <dbReference type="ARBA" id="ARBA00023053"/>
    </source>
</evidence>
<evidence type="ECO:0000256" key="10">
    <source>
        <dbReference type="ARBA" id="ARBA00023303"/>
    </source>
</evidence>
<evidence type="ECO:0000256" key="9">
    <source>
        <dbReference type="ARBA" id="ARBA00023201"/>
    </source>
</evidence>